<accession>A0A1D6FES7</accession>
<gene>
    <name evidence="2" type="ORF">ZEAMMB73_Zm00001d008700</name>
</gene>
<feature type="region of interest" description="Disordered" evidence="1">
    <location>
        <begin position="1"/>
        <end position="32"/>
    </location>
</feature>
<feature type="compositionally biased region" description="Low complexity" evidence="1">
    <location>
        <begin position="1"/>
        <end position="14"/>
    </location>
</feature>
<dbReference type="EMBL" id="CM000784">
    <property type="protein sequence ID" value="AQK90451.1"/>
    <property type="molecule type" value="Genomic_DNA"/>
</dbReference>
<dbReference type="AlphaFoldDB" id="A0A1D6FES7"/>
<organism evidence="2">
    <name type="scientific">Zea mays</name>
    <name type="common">Maize</name>
    <dbReference type="NCBI Taxonomy" id="4577"/>
    <lineage>
        <taxon>Eukaryota</taxon>
        <taxon>Viridiplantae</taxon>
        <taxon>Streptophyta</taxon>
        <taxon>Embryophyta</taxon>
        <taxon>Tracheophyta</taxon>
        <taxon>Spermatophyta</taxon>
        <taxon>Magnoliopsida</taxon>
        <taxon>Liliopsida</taxon>
        <taxon>Poales</taxon>
        <taxon>Poaceae</taxon>
        <taxon>PACMAD clade</taxon>
        <taxon>Panicoideae</taxon>
        <taxon>Andropogonodae</taxon>
        <taxon>Andropogoneae</taxon>
        <taxon>Tripsacinae</taxon>
        <taxon>Zea</taxon>
    </lineage>
</organism>
<protein>
    <submittedName>
        <fullName evidence="2">Vanishing tassel2</fullName>
    </submittedName>
</protein>
<evidence type="ECO:0000313" key="2">
    <source>
        <dbReference type="EMBL" id="AQK90451.1"/>
    </source>
</evidence>
<evidence type="ECO:0000256" key="1">
    <source>
        <dbReference type="SAM" id="MobiDB-lite"/>
    </source>
</evidence>
<name>A0A1D6FES7_MAIZE</name>
<sequence>MPTTSSSSASPPCTEQAGSATRMHGMEMGGGSMPCRPAGVGIAGPWNSVSMRHDRVVEGSSVGTW</sequence>
<reference evidence="2" key="1">
    <citation type="submission" date="2015-12" db="EMBL/GenBank/DDBJ databases">
        <title>Update maize B73 reference genome by single molecule sequencing technologies.</title>
        <authorList>
            <consortium name="Maize Genome Sequencing Project"/>
            <person name="Ware D."/>
        </authorList>
    </citation>
    <scope>NUCLEOTIDE SEQUENCE</scope>
    <source>
        <tissue evidence="2">Seedling</tissue>
    </source>
</reference>
<proteinExistence type="predicted"/>